<feature type="compositionally biased region" description="Polar residues" evidence="10">
    <location>
        <begin position="171"/>
        <end position="195"/>
    </location>
</feature>
<dbReference type="Proteomes" id="UP000007798">
    <property type="component" value="Unassembled WGS sequence"/>
</dbReference>
<dbReference type="PANTHER" id="PTHR47772:SF13">
    <property type="entry name" value="GASTRULA ZINC FINGER PROTEIN XLCGF49.1-LIKE-RELATED"/>
    <property type="match status" value="1"/>
</dbReference>
<feature type="domain" description="C2H2-type" evidence="11">
    <location>
        <begin position="523"/>
        <end position="552"/>
    </location>
</feature>
<evidence type="ECO:0000259" key="11">
    <source>
        <dbReference type="PROSITE" id="PS50157"/>
    </source>
</evidence>
<feature type="region of interest" description="Disordered" evidence="10">
    <location>
        <begin position="104"/>
        <end position="142"/>
    </location>
</feature>
<evidence type="ECO:0000256" key="1">
    <source>
        <dbReference type="ARBA" id="ARBA00004123"/>
    </source>
</evidence>
<evidence type="ECO:0000256" key="7">
    <source>
        <dbReference type="ARBA" id="ARBA00023163"/>
    </source>
</evidence>
<keyword evidence="13" id="KW-1185">Reference proteome</keyword>
<dbReference type="InterPro" id="IPR013087">
    <property type="entry name" value="Znf_C2H2_type"/>
</dbReference>
<feature type="compositionally biased region" description="Basic and acidic residues" evidence="10">
    <location>
        <begin position="108"/>
        <end position="117"/>
    </location>
</feature>
<reference evidence="12 13" key="1">
    <citation type="journal article" date="2007" name="Nature">
        <title>Evolution of genes and genomes on the Drosophila phylogeny.</title>
        <authorList>
            <consortium name="Drosophila 12 Genomes Consortium"/>
            <person name="Clark A.G."/>
            <person name="Eisen M.B."/>
            <person name="Smith D.R."/>
            <person name="Bergman C.M."/>
            <person name="Oliver B."/>
            <person name="Markow T.A."/>
            <person name="Kaufman T.C."/>
            <person name="Kellis M."/>
            <person name="Gelbart W."/>
            <person name="Iyer V.N."/>
            <person name="Pollard D.A."/>
            <person name="Sackton T.B."/>
            <person name="Larracuente A.M."/>
            <person name="Singh N.D."/>
            <person name="Abad J.P."/>
            <person name="Abt D.N."/>
            <person name="Adryan B."/>
            <person name="Aguade M."/>
            <person name="Akashi H."/>
            <person name="Anderson W.W."/>
            <person name="Aquadro C.F."/>
            <person name="Ardell D.H."/>
            <person name="Arguello R."/>
            <person name="Artieri C.G."/>
            <person name="Barbash D.A."/>
            <person name="Barker D."/>
            <person name="Barsanti P."/>
            <person name="Batterham P."/>
            <person name="Batzoglou S."/>
            <person name="Begun D."/>
            <person name="Bhutkar A."/>
            <person name="Blanco E."/>
            <person name="Bosak S.A."/>
            <person name="Bradley R.K."/>
            <person name="Brand A.D."/>
            <person name="Brent M.R."/>
            <person name="Brooks A.N."/>
            <person name="Brown R.H."/>
            <person name="Butlin R.K."/>
            <person name="Caggese C."/>
            <person name="Calvi B.R."/>
            <person name="Bernardo de Carvalho A."/>
            <person name="Caspi A."/>
            <person name="Castrezana S."/>
            <person name="Celniker S.E."/>
            <person name="Chang J.L."/>
            <person name="Chapple C."/>
            <person name="Chatterji S."/>
            <person name="Chinwalla A."/>
            <person name="Civetta A."/>
            <person name="Clifton S.W."/>
            <person name="Comeron J.M."/>
            <person name="Costello J.C."/>
            <person name="Coyne J.A."/>
            <person name="Daub J."/>
            <person name="David R.G."/>
            <person name="Delcher A.L."/>
            <person name="Delehaunty K."/>
            <person name="Do C.B."/>
            <person name="Ebling H."/>
            <person name="Edwards K."/>
            <person name="Eickbush T."/>
            <person name="Evans J.D."/>
            <person name="Filipski A."/>
            <person name="Findeiss S."/>
            <person name="Freyhult E."/>
            <person name="Fulton L."/>
            <person name="Fulton R."/>
            <person name="Garcia A.C."/>
            <person name="Gardiner A."/>
            <person name="Garfield D.A."/>
            <person name="Garvin B.E."/>
            <person name="Gibson G."/>
            <person name="Gilbert D."/>
            <person name="Gnerre S."/>
            <person name="Godfrey J."/>
            <person name="Good R."/>
            <person name="Gotea V."/>
            <person name="Gravely B."/>
            <person name="Greenberg A.J."/>
            <person name="Griffiths-Jones S."/>
            <person name="Gross S."/>
            <person name="Guigo R."/>
            <person name="Gustafson E.A."/>
            <person name="Haerty W."/>
            <person name="Hahn M.W."/>
            <person name="Halligan D.L."/>
            <person name="Halpern A.L."/>
            <person name="Halter G.M."/>
            <person name="Han M.V."/>
            <person name="Heger A."/>
            <person name="Hillier L."/>
            <person name="Hinrichs A.S."/>
            <person name="Holmes I."/>
            <person name="Hoskins R.A."/>
            <person name="Hubisz M.J."/>
            <person name="Hultmark D."/>
            <person name="Huntley M.A."/>
            <person name="Jaffe D.B."/>
            <person name="Jagadeeshan S."/>
            <person name="Jeck W.R."/>
            <person name="Johnson J."/>
            <person name="Jones C.D."/>
            <person name="Jordan W.C."/>
            <person name="Karpen G.H."/>
            <person name="Kataoka E."/>
            <person name="Keightley P.D."/>
            <person name="Kheradpour P."/>
            <person name="Kirkness E.F."/>
            <person name="Koerich L.B."/>
            <person name="Kristiansen K."/>
            <person name="Kudrna D."/>
            <person name="Kulathinal R.J."/>
            <person name="Kumar S."/>
            <person name="Kwok R."/>
            <person name="Lander E."/>
            <person name="Langley C.H."/>
            <person name="Lapoint R."/>
            <person name="Lazzaro B.P."/>
            <person name="Lee S.J."/>
            <person name="Levesque L."/>
            <person name="Li R."/>
            <person name="Lin C.F."/>
            <person name="Lin M.F."/>
            <person name="Lindblad-Toh K."/>
            <person name="Llopart A."/>
            <person name="Long M."/>
            <person name="Low L."/>
            <person name="Lozovsky E."/>
            <person name="Lu J."/>
            <person name="Luo M."/>
            <person name="Machado C.A."/>
            <person name="Makalowski W."/>
            <person name="Marzo M."/>
            <person name="Matsuda M."/>
            <person name="Matzkin L."/>
            <person name="McAllister B."/>
            <person name="McBride C.S."/>
            <person name="McKernan B."/>
            <person name="McKernan K."/>
            <person name="Mendez-Lago M."/>
            <person name="Minx P."/>
            <person name="Mollenhauer M.U."/>
            <person name="Montooth K."/>
            <person name="Mount S.M."/>
            <person name="Mu X."/>
            <person name="Myers E."/>
            <person name="Negre B."/>
            <person name="Newfeld S."/>
            <person name="Nielsen R."/>
            <person name="Noor M.A."/>
            <person name="O'Grady P."/>
            <person name="Pachter L."/>
            <person name="Papaceit M."/>
            <person name="Parisi M.J."/>
            <person name="Parisi M."/>
            <person name="Parts L."/>
            <person name="Pedersen J.S."/>
            <person name="Pesole G."/>
            <person name="Phillippy A.M."/>
            <person name="Ponting C.P."/>
            <person name="Pop M."/>
            <person name="Porcelli D."/>
            <person name="Powell J.R."/>
            <person name="Prohaska S."/>
            <person name="Pruitt K."/>
            <person name="Puig M."/>
            <person name="Quesneville H."/>
            <person name="Ram K.R."/>
            <person name="Rand D."/>
            <person name="Rasmussen M.D."/>
            <person name="Reed L.K."/>
            <person name="Reenan R."/>
            <person name="Reily A."/>
            <person name="Remington K.A."/>
            <person name="Rieger T.T."/>
            <person name="Ritchie M.G."/>
            <person name="Robin C."/>
            <person name="Rogers Y.H."/>
            <person name="Rohde C."/>
            <person name="Rozas J."/>
            <person name="Rubenfield M.J."/>
            <person name="Ruiz A."/>
            <person name="Russo S."/>
            <person name="Salzberg S.L."/>
            <person name="Sanchez-Gracia A."/>
            <person name="Saranga D.J."/>
            <person name="Sato H."/>
            <person name="Schaeffer S.W."/>
            <person name="Schatz M.C."/>
            <person name="Schlenke T."/>
            <person name="Schwartz R."/>
            <person name="Segarra C."/>
            <person name="Singh R.S."/>
            <person name="Sirot L."/>
            <person name="Sirota M."/>
            <person name="Sisneros N.B."/>
            <person name="Smith C.D."/>
            <person name="Smith T.F."/>
            <person name="Spieth J."/>
            <person name="Stage D.E."/>
            <person name="Stark A."/>
            <person name="Stephan W."/>
            <person name="Strausberg R.L."/>
            <person name="Strempel S."/>
            <person name="Sturgill D."/>
            <person name="Sutton G."/>
            <person name="Sutton G.G."/>
            <person name="Tao W."/>
            <person name="Teichmann S."/>
            <person name="Tobari Y.N."/>
            <person name="Tomimura Y."/>
            <person name="Tsolas J.M."/>
            <person name="Valente V.L."/>
            <person name="Venter E."/>
            <person name="Venter J.C."/>
            <person name="Vicario S."/>
            <person name="Vieira F.G."/>
            <person name="Vilella A.J."/>
            <person name="Villasante A."/>
            <person name="Walenz B."/>
            <person name="Wang J."/>
            <person name="Wasserman M."/>
            <person name="Watts T."/>
            <person name="Wilson D."/>
            <person name="Wilson R.K."/>
            <person name="Wing R.A."/>
            <person name="Wolfner M.F."/>
            <person name="Wong A."/>
            <person name="Wong G.K."/>
            <person name="Wu C.I."/>
            <person name="Wu G."/>
            <person name="Yamamoto D."/>
            <person name="Yang H.P."/>
            <person name="Yang S.P."/>
            <person name="Yorke J.A."/>
            <person name="Yoshida K."/>
            <person name="Zdobnov E."/>
            <person name="Zhang P."/>
            <person name="Zhang Y."/>
            <person name="Zimin A.V."/>
            <person name="Baldwin J."/>
            <person name="Abdouelleil A."/>
            <person name="Abdulkadir J."/>
            <person name="Abebe A."/>
            <person name="Abera B."/>
            <person name="Abreu J."/>
            <person name="Acer S.C."/>
            <person name="Aftuck L."/>
            <person name="Alexander A."/>
            <person name="An P."/>
            <person name="Anderson E."/>
            <person name="Anderson S."/>
            <person name="Arachi H."/>
            <person name="Azer M."/>
            <person name="Bachantsang P."/>
            <person name="Barry A."/>
            <person name="Bayul T."/>
            <person name="Berlin A."/>
            <person name="Bessette D."/>
            <person name="Bloom T."/>
            <person name="Blye J."/>
            <person name="Boguslavskiy L."/>
            <person name="Bonnet C."/>
            <person name="Boukhgalter B."/>
            <person name="Bourzgui I."/>
            <person name="Brown A."/>
            <person name="Cahill P."/>
            <person name="Channer S."/>
            <person name="Cheshatsang Y."/>
            <person name="Chuda L."/>
            <person name="Citroen M."/>
            <person name="Collymore A."/>
            <person name="Cooke P."/>
            <person name="Costello M."/>
            <person name="D'Aco K."/>
            <person name="Daza R."/>
            <person name="De Haan G."/>
            <person name="DeGray S."/>
            <person name="DeMaso C."/>
            <person name="Dhargay N."/>
            <person name="Dooley K."/>
            <person name="Dooley E."/>
            <person name="Doricent M."/>
            <person name="Dorje P."/>
            <person name="Dorjee K."/>
            <person name="Dupes A."/>
            <person name="Elong R."/>
            <person name="Falk J."/>
            <person name="Farina A."/>
            <person name="Faro S."/>
            <person name="Ferguson D."/>
            <person name="Fisher S."/>
            <person name="Foley C.D."/>
            <person name="Franke A."/>
            <person name="Friedrich D."/>
            <person name="Gadbois L."/>
            <person name="Gearin G."/>
            <person name="Gearin C.R."/>
            <person name="Giannoukos G."/>
            <person name="Goode T."/>
            <person name="Graham J."/>
            <person name="Grandbois E."/>
            <person name="Grewal S."/>
            <person name="Gyaltsen K."/>
            <person name="Hafez N."/>
            <person name="Hagos B."/>
            <person name="Hall J."/>
            <person name="Henson C."/>
            <person name="Hollinger A."/>
            <person name="Honan T."/>
            <person name="Huard M.D."/>
            <person name="Hughes L."/>
            <person name="Hurhula B."/>
            <person name="Husby M.E."/>
            <person name="Kamat A."/>
            <person name="Kanga B."/>
            <person name="Kashin S."/>
            <person name="Khazanovich D."/>
            <person name="Kisner P."/>
            <person name="Lance K."/>
            <person name="Lara M."/>
            <person name="Lee W."/>
            <person name="Lennon N."/>
            <person name="Letendre F."/>
            <person name="LeVine R."/>
            <person name="Lipovsky A."/>
            <person name="Liu X."/>
            <person name="Liu J."/>
            <person name="Liu S."/>
            <person name="Lokyitsang T."/>
            <person name="Lokyitsang Y."/>
            <person name="Lubonja R."/>
            <person name="Lui A."/>
            <person name="MacDonald P."/>
            <person name="Magnisalis V."/>
            <person name="Maru K."/>
            <person name="Matthews C."/>
            <person name="McCusker W."/>
            <person name="McDonough S."/>
            <person name="Mehta T."/>
            <person name="Meldrim J."/>
            <person name="Meneus L."/>
            <person name="Mihai O."/>
            <person name="Mihalev A."/>
            <person name="Mihova T."/>
            <person name="Mittelman R."/>
            <person name="Mlenga V."/>
            <person name="Montmayeur A."/>
            <person name="Mulrain L."/>
            <person name="Navidi A."/>
            <person name="Naylor J."/>
            <person name="Negash T."/>
            <person name="Nguyen T."/>
            <person name="Nguyen N."/>
            <person name="Nicol R."/>
            <person name="Norbu C."/>
            <person name="Norbu N."/>
            <person name="Novod N."/>
            <person name="O'Neill B."/>
            <person name="Osman S."/>
            <person name="Markiewicz E."/>
            <person name="Oyono O.L."/>
            <person name="Patti C."/>
            <person name="Phunkhang P."/>
            <person name="Pierre F."/>
            <person name="Priest M."/>
            <person name="Raghuraman S."/>
            <person name="Rege F."/>
            <person name="Reyes R."/>
            <person name="Rise C."/>
            <person name="Rogov P."/>
            <person name="Ross K."/>
            <person name="Ryan E."/>
            <person name="Settipalli S."/>
            <person name="Shea T."/>
            <person name="Sherpa N."/>
            <person name="Shi L."/>
            <person name="Shih D."/>
            <person name="Sparrow T."/>
            <person name="Spaulding J."/>
            <person name="Stalker J."/>
            <person name="Stange-Thomann N."/>
            <person name="Stavropoulos S."/>
            <person name="Stone C."/>
            <person name="Strader C."/>
            <person name="Tesfaye S."/>
            <person name="Thomson T."/>
            <person name="Thoulutsang Y."/>
            <person name="Thoulutsang D."/>
            <person name="Topham K."/>
            <person name="Topping I."/>
            <person name="Tsamla T."/>
            <person name="Vassiliev H."/>
            <person name="Vo A."/>
            <person name="Wangchuk T."/>
            <person name="Wangdi T."/>
            <person name="Weiand M."/>
            <person name="Wilkinson J."/>
            <person name="Wilson A."/>
            <person name="Yadav S."/>
            <person name="Young G."/>
            <person name="Yu Q."/>
            <person name="Zembek L."/>
            <person name="Zhong D."/>
            <person name="Zimmer A."/>
            <person name="Zwirko Z."/>
            <person name="Jaffe D.B."/>
            <person name="Alvarez P."/>
            <person name="Brockman W."/>
            <person name="Butler J."/>
            <person name="Chin C."/>
            <person name="Gnerre S."/>
            <person name="Grabherr M."/>
            <person name="Kleber M."/>
            <person name="Mauceli E."/>
            <person name="MacCallum I."/>
        </authorList>
    </citation>
    <scope>NUCLEOTIDE SEQUENCE [LARGE SCALE GENOMIC DNA]</scope>
    <source>
        <strain evidence="13">Tucson 14030-0811.24</strain>
    </source>
</reference>
<dbReference type="SUPFAM" id="SSF48371">
    <property type="entry name" value="ARM repeat"/>
    <property type="match status" value="1"/>
</dbReference>
<accession>B4MK62</accession>
<dbReference type="SUPFAM" id="SSF57667">
    <property type="entry name" value="beta-beta-alpha zinc fingers"/>
    <property type="match status" value="1"/>
</dbReference>
<dbReference type="OrthoDB" id="8069632at2759"/>
<gene>
    <name evidence="12" type="primary">Dwil\GK20945</name>
    <name evidence="12" type="ORF">Dwil_GK20945</name>
</gene>
<sequence>MQDALAPVPEPTSSCGGGGGGGDEGEDAGQSEQVESTSNCTICRVAKLSALDMSSNEVMQRRLRRDWKMAADVIQSTLKTICVECVCKLNMHSEVTRSLMQRMQRLQRQKDEGKEAPIDEGGGDANVSTTTITHTSPPPIADAEVSTTLIESQDTMYTSSSLSTCSELEAYSSQPPESPTATESGGIRNNSGPQASNGWKWRTRLLCQYCGRAYFRKDYFTMHSRRCWRRNPQHTPANKPKCRVLNEAEARQEQDEPVQHLCNLCGAEFDAKYEWELHHTICSAKQEALEEETGDKGQEQKARRSRSLRSRSRACSVAWEQQKEPENNDDDDEEEEEENEELLEHDDDDDDDDEEEDDDDDDDAVSTVDTMYSRRMNFTGDWVVNHSRSNSNSALNNLCRVYDEIEEGEEEMHITSDKEYDLYLLDLLKKQVKRKSFTCFVPSCGYKTTTLETLMYHDYMNHWKMSWFYCQKCGDVFTSKVFLDYHLHRQNRGYYICHKCQDEFVYQHQLDHHLLLHSKGINYYCNYCRLEFLSETKLLAHCRDCGHSPNEEPPLIHIDRTLSFANNNTEASKPERPQLVAYAERELILPHVKMPTTRPMHLANHKPFRFAIGIVNFDNRNPPNCVGCQ</sequence>
<dbReference type="InParanoid" id="B4MK62"/>
<dbReference type="OMA" id="HSKGINY"/>
<keyword evidence="5" id="KW-0862">Zinc</keyword>
<evidence type="ECO:0000256" key="4">
    <source>
        <dbReference type="ARBA" id="ARBA00022771"/>
    </source>
</evidence>
<feature type="region of interest" description="Disordered" evidence="10">
    <location>
        <begin position="289"/>
        <end position="370"/>
    </location>
</feature>
<dbReference type="PANTHER" id="PTHR47772">
    <property type="entry name" value="ZINC FINGER PROTEIN 200"/>
    <property type="match status" value="1"/>
</dbReference>
<dbReference type="EMBL" id="CH963846">
    <property type="protein sequence ID" value="EDW72501.1"/>
    <property type="molecule type" value="Genomic_DNA"/>
</dbReference>
<keyword evidence="4 9" id="KW-0863">Zinc-finger</keyword>
<dbReference type="PhylomeDB" id="B4MK62"/>
<keyword evidence="7" id="KW-0804">Transcription</keyword>
<evidence type="ECO:0000256" key="3">
    <source>
        <dbReference type="ARBA" id="ARBA00022737"/>
    </source>
</evidence>
<dbReference type="PROSITE" id="PS50157">
    <property type="entry name" value="ZINC_FINGER_C2H2_2"/>
    <property type="match status" value="2"/>
</dbReference>
<keyword evidence="3" id="KW-0677">Repeat</keyword>
<evidence type="ECO:0000313" key="12">
    <source>
        <dbReference type="EMBL" id="EDW72501.1"/>
    </source>
</evidence>
<dbReference type="eggNOG" id="ENOG502R9NE">
    <property type="taxonomic scope" value="Eukaryota"/>
</dbReference>
<dbReference type="PROSITE" id="PS00028">
    <property type="entry name" value="ZINC_FINGER_C2H2_1"/>
    <property type="match status" value="2"/>
</dbReference>
<feature type="region of interest" description="Disordered" evidence="10">
    <location>
        <begin position="1"/>
        <end position="35"/>
    </location>
</feature>
<dbReference type="Gene3D" id="3.30.160.60">
    <property type="entry name" value="Classic Zinc Finger"/>
    <property type="match status" value="1"/>
</dbReference>
<dbReference type="InterPro" id="IPR050636">
    <property type="entry name" value="C2H2-ZF_domain-containing"/>
</dbReference>
<proteinExistence type="predicted"/>
<dbReference type="HOGENOM" id="CLU_449993_0_0_1"/>
<dbReference type="SMART" id="SM00355">
    <property type="entry name" value="ZnF_C2H2"/>
    <property type="match status" value="5"/>
</dbReference>
<evidence type="ECO:0000256" key="5">
    <source>
        <dbReference type="ARBA" id="ARBA00022833"/>
    </source>
</evidence>
<keyword evidence="8" id="KW-0539">Nucleus</keyword>
<dbReference type="KEGG" id="dwi:6638226"/>
<feature type="compositionally biased region" description="Basic residues" evidence="10">
    <location>
        <begin position="303"/>
        <end position="312"/>
    </location>
</feature>
<keyword evidence="6" id="KW-0805">Transcription regulation</keyword>
<evidence type="ECO:0000256" key="10">
    <source>
        <dbReference type="SAM" id="MobiDB-lite"/>
    </source>
</evidence>
<dbReference type="FunCoup" id="B4MK62">
    <property type="interactions" value="322"/>
</dbReference>
<evidence type="ECO:0000256" key="9">
    <source>
        <dbReference type="PROSITE-ProRule" id="PRU00042"/>
    </source>
</evidence>
<keyword evidence="2" id="KW-0479">Metal-binding</keyword>
<dbReference type="GO" id="GO:0005634">
    <property type="term" value="C:nucleus"/>
    <property type="evidence" value="ECO:0007669"/>
    <property type="project" value="UniProtKB-SubCell"/>
</dbReference>
<organism evidence="12 13">
    <name type="scientific">Drosophila willistoni</name>
    <name type="common">Fruit fly</name>
    <dbReference type="NCBI Taxonomy" id="7260"/>
    <lineage>
        <taxon>Eukaryota</taxon>
        <taxon>Metazoa</taxon>
        <taxon>Ecdysozoa</taxon>
        <taxon>Arthropoda</taxon>
        <taxon>Hexapoda</taxon>
        <taxon>Insecta</taxon>
        <taxon>Pterygota</taxon>
        <taxon>Neoptera</taxon>
        <taxon>Endopterygota</taxon>
        <taxon>Diptera</taxon>
        <taxon>Brachycera</taxon>
        <taxon>Muscomorpha</taxon>
        <taxon>Ephydroidea</taxon>
        <taxon>Drosophilidae</taxon>
        <taxon>Drosophila</taxon>
        <taxon>Sophophora</taxon>
    </lineage>
</organism>
<protein>
    <recommendedName>
        <fullName evidence="11">C2H2-type domain-containing protein</fullName>
    </recommendedName>
</protein>
<evidence type="ECO:0000313" key="13">
    <source>
        <dbReference type="Proteomes" id="UP000007798"/>
    </source>
</evidence>
<evidence type="ECO:0000256" key="8">
    <source>
        <dbReference type="ARBA" id="ARBA00023242"/>
    </source>
</evidence>
<feature type="domain" description="C2H2-type" evidence="11">
    <location>
        <begin position="495"/>
        <end position="518"/>
    </location>
</feature>
<evidence type="ECO:0000256" key="6">
    <source>
        <dbReference type="ARBA" id="ARBA00023015"/>
    </source>
</evidence>
<evidence type="ECO:0000256" key="2">
    <source>
        <dbReference type="ARBA" id="ARBA00022723"/>
    </source>
</evidence>
<dbReference type="InterPro" id="IPR036236">
    <property type="entry name" value="Znf_C2H2_sf"/>
</dbReference>
<dbReference type="AlphaFoldDB" id="B4MK62"/>
<feature type="compositionally biased region" description="Acidic residues" evidence="10">
    <location>
        <begin position="327"/>
        <end position="364"/>
    </location>
</feature>
<feature type="region of interest" description="Disordered" evidence="10">
    <location>
        <begin position="168"/>
        <end position="195"/>
    </location>
</feature>
<comment type="subcellular location">
    <subcellularLocation>
        <location evidence="1">Nucleus</location>
    </subcellularLocation>
</comment>
<dbReference type="GO" id="GO:0008270">
    <property type="term" value="F:zinc ion binding"/>
    <property type="evidence" value="ECO:0007669"/>
    <property type="project" value="UniProtKB-KW"/>
</dbReference>
<name>B4MK62_DROWI</name>
<dbReference type="InterPro" id="IPR016024">
    <property type="entry name" value="ARM-type_fold"/>
</dbReference>